<dbReference type="AlphaFoldDB" id="A0A511VBC0"/>
<name>A0A511VBC0_9BACL</name>
<comment type="caution">
    <text evidence="1">The sequence shown here is derived from an EMBL/GenBank/DDBJ whole genome shotgun (WGS) entry which is preliminary data.</text>
</comment>
<sequence>MADNSSLFDMRELFAMLFSADSSERAEWLERITPAELEWYYEQQYIH</sequence>
<evidence type="ECO:0000313" key="1">
    <source>
        <dbReference type="EMBL" id="GEN36134.1"/>
    </source>
</evidence>
<protein>
    <submittedName>
        <fullName evidence="1">Uncharacterized protein</fullName>
    </submittedName>
</protein>
<proteinExistence type="predicted"/>
<keyword evidence="2" id="KW-1185">Reference proteome</keyword>
<reference evidence="1 2" key="1">
    <citation type="submission" date="2019-07" db="EMBL/GenBank/DDBJ databases">
        <title>Whole genome shotgun sequence of Aneurinibacillus danicus NBRC 102444.</title>
        <authorList>
            <person name="Hosoyama A."/>
            <person name="Uohara A."/>
            <person name="Ohji S."/>
            <person name="Ichikawa N."/>
        </authorList>
    </citation>
    <scope>NUCLEOTIDE SEQUENCE [LARGE SCALE GENOMIC DNA]</scope>
    <source>
        <strain evidence="1 2">NBRC 102444</strain>
    </source>
</reference>
<organism evidence="1 2">
    <name type="scientific">Aneurinibacillus danicus</name>
    <dbReference type="NCBI Taxonomy" id="267746"/>
    <lineage>
        <taxon>Bacteria</taxon>
        <taxon>Bacillati</taxon>
        <taxon>Bacillota</taxon>
        <taxon>Bacilli</taxon>
        <taxon>Bacillales</taxon>
        <taxon>Paenibacillaceae</taxon>
        <taxon>Aneurinibacillus group</taxon>
        <taxon>Aneurinibacillus</taxon>
    </lineage>
</organism>
<dbReference type="Proteomes" id="UP000321157">
    <property type="component" value="Unassembled WGS sequence"/>
</dbReference>
<gene>
    <name evidence="1" type="ORF">ADA01nite_35940</name>
</gene>
<dbReference type="RefSeq" id="WP_155615305.1">
    <property type="nucleotide sequence ID" value="NZ_BJXX01000168.1"/>
</dbReference>
<evidence type="ECO:0000313" key="2">
    <source>
        <dbReference type="Proteomes" id="UP000321157"/>
    </source>
</evidence>
<accession>A0A511VBC0</accession>
<dbReference type="EMBL" id="BJXX01000168">
    <property type="protein sequence ID" value="GEN36134.1"/>
    <property type="molecule type" value="Genomic_DNA"/>
</dbReference>